<keyword evidence="4" id="KW-1133">Transmembrane helix</keyword>
<evidence type="ECO:0000313" key="5">
    <source>
        <dbReference type="EMBL" id="EAT83021.1"/>
    </source>
</evidence>
<dbReference type="OMA" id="LEAWRDC"/>
<dbReference type="GO" id="GO:0006487">
    <property type="term" value="P:protein N-linked glycosylation"/>
    <property type="evidence" value="ECO:0000318"/>
    <property type="project" value="GO_Central"/>
</dbReference>
<evidence type="ECO:0000313" key="6">
    <source>
        <dbReference type="Proteomes" id="UP000001055"/>
    </source>
</evidence>
<dbReference type="GO" id="GO:0016757">
    <property type="term" value="F:glycosyltransferase activity"/>
    <property type="evidence" value="ECO:0007669"/>
    <property type="project" value="UniProtKB-KW"/>
</dbReference>
<dbReference type="GO" id="GO:0000139">
    <property type="term" value="C:Golgi membrane"/>
    <property type="evidence" value="ECO:0000318"/>
    <property type="project" value="GO_Central"/>
</dbReference>
<dbReference type="InParanoid" id="Q0UEQ8"/>
<sequence length="414" mass="47054">MLGGNRQHYYIGLAVFIVFASFTIFLSRQDDHVLYNQIGKVPYKCASTGVDGSAKPALSDAISAVFDSIKHDPSNPEYIDGSGKKFVANQTIWTKPFGKRLLIVDIDTRVPTDENQILNPAKLNFEEMEMRGGGLVSNAIMNHYMYAMVHGYDYKYYQAQSIPDHYDTWIMPHAFRDLIEDYQFVVALDADVVLSHIEVPLEWMFNRWGIQQHTSMALPWDTEEIKNGVPVSLDSKGLRVLNTGFVVAQNSPTTIDMLEKWRDCTTETRYHGCGRWKQEWSHEQRAFSEYIRYDYNFTAETIVPIDCDDAVGWPGFAADNPQNPGISDCSGNFVRHYTLSKSKVKDAGIMSVMNPLANILQTQLLKQQSSVWYKEPERVEEAKDEDESGKAAENTEERNEEEEDEALILVGLGN</sequence>
<dbReference type="KEGG" id="pno:SNOG_09756"/>
<proteinExistence type="predicted"/>
<keyword evidence="2" id="KW-0808">Transferase</keyword>
<dbReference type="eggNOG" id="ENOG502S3RH">
    <property type="taxonomic scope" value="Eukaryota"/>
</dbReference>
<reference evidence="6" key="1">
    <citation type="journal article" date="2007" name="Plant Cell">
        <title>Dothideomycete-plant interactions illuminated by genome sequencing and EST analysis of the wheat pathogen Stagonospora nodorum.</title>
        <authorList>
            <person name="Hane J.K."/>
            <person name="Lowe R.G."/>
            <person name="Solomon P.S."/>
            <person name="Tan K.C."/>
            <person name="Schoch C.L."/>
            <person name="Spatafora J.W."/>
            <person name="Crous P.W."/>
            <person name="Kodira C."/>
            <person name="Birren B.W."/>
            <person name="Galagan J.E."/>
            <person name="Torriani S.F."/>
            <person name="McDonald B.A."/>
            <person name="Oliver R.P."/>
        </authorList>
    </citation>
    <scope>NUCLEOTIDE SEQUENCE [LARGE SCALE GENOMIC DNA]</scope>
    <source>
        <strain evidence="6">SN15 / ATCC MYA-4574 / FGSC 10173</strain>
    </source>
</reference>
<dbReference type="Proteomes" id="UP000001055">
    <property type="component" value="Unassembled WGS sequence"/>
</dbReference>
<dbReference type="InterPro" id="IPR008630">
    <property type="entry name" value="Glyco_trans_34"/>
</dbReference>
<organism evidence="5 6">
    <name type="scientific">Phaeosphaeria nodorum (strain SN15 / ATCC MYA-4574 / FGSC 10173)</name>
    <name type="common">Glume blotch fungus</name>
    <name type="synonym">Parastagonospora nodorum</name>
    <dbReference type="NCBI Taxonomy" id="321614"/>
    <lineage>
        <taxon>Eukaryota</taxon>
        <taxon>Fungi</taxon>
        <taxon>Dikarya</taxon>
        <taxon>Ascomycota</taxon>
        <taxon>Pezizomycotina</taxon>
        <taxon>Dothideomycetes</taxon>
        <taxon>Pleosporomycetidae</taxon>
        <taxon>Pleosporales</taxon>
        <taxon>Pleosporineae</taxon>
        <taxon>Phaeosphaeriaceae</taxon>
        <taxon>Parastagonospora</taxon>
    </lineage>
</organism>
<keyword evidence="4" id="KW-0812">Transmembrane</keyword>
<dbReference type="AlphaFoldDB" id="Q0UEQ8"/>
<dbReference type="PANTHER" id="PTHR31306:SF3">
    <property type="entry name" value="NUCLEOTIDE-DIPHOSPHO-SUGAR TRANSFERASE DOMAIN-CONTAINING PROTEIN"/>
    <property type="match status" value="1"/>
</dbReference>
<feature type="transmembrane region" description="Helical" evidence="4">
    <location>
        <begin position="9"/>
        <end position="27"/>
    </location>
</feature>
<feature type="region of interest" description="Disordered" evidence="3">
    <location>
        <begin position="376"/>
        <end position="414"/>
    </location>
</feature>
<evidence type="ECO:0000256" key="3">
    <source>
        <dbReference type="SAM" id="MobiDB-lite"/>
    </source>
</evidence>
<gene>
    <name evidence="5" type="ORF">SNOG_09756</name>
</gene>
<protein>
    <recommendedName>
        <fullName evidence="7">Nucleotide-diphospho-sugar transferase domain-containing protein</fullName>
    </recommendedName>
</protein>
<name>Q0UEQ8_PHANO</name>
<dbReference type="VEuPathDB" id="FungiDB:JI435_097560"/>
<evidence type="ECO:0000256" key="2">
    <source>
        <dbReference type="ARBA" id="ARBA00022679"/>
    </source>
</evidence>
<evidence type="ECO:0000256" key="1">
    <source>
        <dbReference type="ARBA" id="ARBA00022676"/>
    </source>
</evidence>
<dbReference type="PANTHER" id="PTHR31306">
    <property type="entry name" value="ALPHA-1,6-MANNOSYLTRANSFERASE MNN11-RELATED"/>
    <property type="match status" value="1"/>
</dbReference>
<dbReference type="GeneID" id="5976948"/>
<evidence type="ECO:0000256" key="4">
    <source>
        <dbReference type="SAM" id="Phobius"/>
    </source>
</evidence>
<dbReference type="RefSeq" id="XP_001800043.1">
    <property type="nucleotide sequence ID" value="XM_001799991.1"/>
</dbReference>
<dbReference type="HOGENOM" id="CLU_039661_0_0_1"/>
<accession>Q0UEQ8</accession>
<dbReference type="EMBL" id="CH445339">
    <property type="protein sequence ID" value="EAT83021.1"/>
    <property type="molecule type" value="Genomic_DNA"/>
</dbReference>
<keyword evidence="1" id="KW-0328">Glycosyltransferase</keyword>
<feature type="compositionally biased region" description="Basic and acidic residues" evidence="3">
    <location>
        <begin position="388"/>
        <end position="397"/>
    </location>
</feature>
<evidence type="ECO:0008006" key="7">
    <source>
        <dbReference type="Google" id="ProtNLM"/>
    </source>
</evidence>
<keyword evidence="4" id="KW-0472">Membrane</keyword>